<name>A0ABU7UVQ0_9CLOT</name>
<dbReference type="Proteomes" id="UP001498469">
    <property type="component" value="Unassembled WGS sequence"/>
</dbReference>
<protein>
    <submittedName>
        <fullName evidence="1">Uncharacterized protein</fullName>
    </submittedName>
</protein>
<comment type="caution">
    <text evidence="1">The sequence shown here is derived from an EMBL/GenBank/DDBJ whole genome shotgun (WGS) entry which is preliminary data.</text>
</comment>
<reference evidence="1 2" key="1">
    <citation type="submission" date="2023-11" db="EMBL/GenBank/DDBJ databases">
        <title>Draft genome sequence of a psychrophilic Clostridium strain from permafrost water brine.</title>
        <authorList>
            <person name="Shcherbakova V.A."/>
            <person name="Trubitsyn V.E."/>
            <person name="Zakharyuk A.G."/>
        </authorList>
    </citation>
    <scope>NUCLEOTIDE SEQUENCE [LARGE SCALE GENOMIC DNA]</scope>
    <source>
        <strain evidence="1 2">14F</strain>
    </source>
</reference>
<sequence length="145" mass="17074">MNRLESKIKIDDRDIDNTTTKSEFISLFQNELRKYNDKSKIFRFKSPLKIEGFNSWILVAFNNLEKINFIQINDANPELVNSYENWSNYKAKLIKESQNNFMKSILGEPDNIRPGAIEYLFNWANITSYEDPRSGDSAISIRFIY</sequence>
<gene>
    <name evidence="1" type="ORF">SJI18_24165</name>
</gene>
<evidence type="ECO:0000313" key="2">
    <source>
        <dbReference type="Proteomes" id="UP001498469"/>
    </source>
</evidence>
<proteinExistence type="predicted"/>
<organism evidence="1 2">
    <name type="scientific">Clostridium frigoriphilum</name>
    <dbReference type="NCBI Taxonomy" id="443253"/>
    <lineage>
        <taxon>Bacteria</taxon>
        <taxon>Bacillati</taxon>
        <taxon>Bacillota</taxon>
        <taxon>Clostridia</taxon>
        <taxon>Eubacteriales</taxon>
        <taxon>Clostridiaceae</taxon>
        <taxon>Clostridium</taxon>
    </lineage>
</organism>
<accession>A0ABU7UVQ0</accession>
<dbReference type="EMBL" id="JAZHFS010000054">
    <property type="protein sequence ID" value="MEF2115368.1"/>
    <property type="molecule type" value="Genomic_DNA"/>
</dbReference>
<evidence type="ECO:0000313" key="1">
    <source>
        <dbReference type="EMBL" id="MEF2115368.1"/>
    </source>
</evidence>
<keyword evidence="2" id="KW-1185">Reference proteome</keyword>
<dbReference type="RefSeq" id="WP_216256020.1">
    <property type="nucleotide sequence ID" value="NZ_JAZHFS010000054.1"/>
</dbReference>